<evidence type="ECO:0000256" key="2">
    <source>
        <dbReference type="ARBA" id="ARBA00008034"/>
    </source>
</evidence>
<dbReference type="EMBL" id="JACCFO010000001">
    <property type="protein sequence ID" value="NYI98189.1"/>
    <property type="molecule type" value="Genomic_DNA"/>
</dbReference>
<keyword evidence="6" id="KW-0813">Transport</keyword>
<comment type="caution">
    <text evidence="8">The sequence shown here is derived from an EMBL/GenBank/DDBJ whole genome shotgun (WGS) entry which is preliminary data.</text>
</comment>
<dbReference type="Gene3D" id="1.10.3470.10">
    <property type="entry name" value="ABC transporter involved in vitamin B12 uptake, BtuC"/>
    <property type="match status" value="1"/>
</dbReference>
<dbReference type="AlphaFoldDB" id="A0A853BR36"/>
<feature type="transmembrane region" description="Helical" evidence="7">
    <location>
        <begin position="251"/>
        <end position="268"/>
    </location>
</feature>
<feature type="transmembrane region" description="Helical" evidence="7">
    <location>
        <begin position="52"/>
        <end position="80"/>
    </location>
</feature>
<dbReference type="SUPFAM" id="SSF81345">
    <property type="entry name" value="ABC transporter involved in vitamin B12 uptake, BtuC"/>
    <property type="match status" value="1"/>
</dbReference>
<feature type="transmembrane region" description="Helical" evidence="7">
    <location>
        <begin position="173"/>
        <end position="202"/>
    </location>
</feature>
<evidence type="ECO:0000313" key="8">
    <source>
        <dbReference type="EMBL" id="NYI98189.1"/>
    </source>
</evidence>
<dbReference type="Proteomes" id="UP000575985">
    <property type="component" value="Unassembled WGS sequence"/>
</dbReference>
<comment type="subcellular location">
    <subcellularLocation>
        <location evidence="6">Cell membrane</location>
        <topology evidence="6">Multi-pass membrane protein</topology>
    </subcellularLocation>
    <subcellularLocation>
        <location evidence="1">Membrane</location>
        <topology evidence="1">Multi-pass membrane protein</topology>
    </subcellularLocation>
</comment>
<dbReference type="PANTHER" id="PTHR30477">
    <property type="entry name" value="ABC-TRANSPORTER METAL-BINDING PROTEIN"/>
    <property type="match status" value="1"/>
</dbReference>
<evidence type="ECO:0000256" key="1">
    <source>
        <dbReference type="ARBA" id="ARBA00004141"/>
    </source>
</evidence>
<name>A0A853BR36_9ACTN</name>
<dbReference type="GO" id="GO:0043190">
    <property type="term" value="C:ATP-binding cassette (ABC) transporter complex"/>
    <property type="evidence" value="ECO:0007669"/>
    <property type="project" value="InterPro"/>
</dbReference>
<evidence type="ECO:0000256" key="6">
    <source>
        <dbReference type="RuleBase" id="RU003943"/>
    </source>
</evidence>
<feature type="transmembrane region" description="Helical" evidence="7">
    <location>
        <begin position="223"/>
        <end position="245"/>
    </location>
</feature>
<dbReference type="GO" id="GO:0010043">
    <property type="term" value="P:response to zinc ion"/>
    <property type="evidence" value="ECO:0007669"/>
    <property type="project" value="TreeGrafter"/>
</dbReference>
<accession>A0A853BR36</accession>
<gene>
    <name evidence="8" type="ORF">HNR12_004466</name>
</gene>
<sequence length="292" mass="29418">MIDGATFLALLEMPAVQRAAVALVVGAIGLPVIGVAIVGLDIMPVRFAMMHVALLGIAVGLLVGLDPLLCALVACALAGVGISPLARDPGGLSGGMGLLMSLAMAAALLVLAMSGVNGASAFELLWGSVLSVRAVDIAILGVLAVVVPGLFWWRRRDLALLLHDRELALCSGVPVGALTTLLLVLIAVSVAGAIRLTGALLVDALTLLPALAARRLGHSLGAMVLWAIGIGVVVNLAGFAIALLFDLPPGPALVLTAGAVVLVVQFLPERTTSRWSTLAPPSPAPPSSAAGH</sequence>
<dbReference type="GO" id="GO:0055085">
    <property type="term" value="P:transmembrane transport"/>
    <property type="evidence" value="ECO:0007669"/>
    <property type="project" value="InterPro"/>
</dbReference>
<keyword evidence="9" id="KW-1185">Reference proteome</keyword>
<dbReference type="Pfam" id="PF00950">
    <property type="entry name" value="ABC-3"/>
    <property type="match status" value="1"/>
</dbReference>
<keyword evidence="5 7" id="KW-0472">Membrane</keyword>
<proteinExistence type="inferred from homology"/>
<dbReference type="InterPro" id="IPR037294">
    <property type="entry name" value="ABC_BtuC-like"/>
</dbReference>
<evidence type="ECO:0000256" key="4">
    <source>
        <dbReference type="ARBA" id="ARBA00022989"/>
    </source>
</evidence>
<protein>
    <submittedName>
        <fullName evidence="8">Zinc transport system permease protein</fullName>
    </submittedName>
</protein>
<feature type="transmembrane region" description="Helical" evidence="7">
    <location>
        <begin position="20"/>
        <end position="40"/>
    </location>
</feature>
<evidence type="ECO:0000313" key="9">
    <source>
        <dbReference type="Proteomes" id="UP000575985"/>
    </source>
</evidence>
<evidence type="ECO:0000256" key="3">
    <source>
        <dbReference type="ARBA" id="ARBA00022692"/>
    </source>
</evidence>
<reference evidence="8 9" key="1">
    <citation type="submission" date="2020-07" db="EMBL/GenBank/DDBJ databases">
        <title>Sequencing the genomes of 1000 actinobacteria strains.</title>
        <authorList>
            <person name="Klenk H.-P."/>
        </authorList>
    </citation>
    <scope>NUCLEOTIDE SEQUENCE [LARGE SCALE GENOMIC DNA]</scope>
    <source>
        <strain evidence="8 9">DSM 45927</strain>
    </source>
</reference>
<feature type="transmembrane region" description="Helical" evidence="7">
    <location>
        <begin position="124"/>
        <end position="153"/>
    </location>
</feature>
<organism evidence="8 9">
    <name type="scientific">Streptomonospora nanhaiensis</name>
    <dbReference type="NCBI Taxonomy" id="1323731"/>
    <lineage>
        <taxon>Bacteria</taxon>
        <taxon>Bacillati</taxon>
        <taxon>Actinomycetota</taxon>
        <taxon>Actinomycetes</taxon>
        <taxon>Streptosporangiales</taxon>
        <taxon>Nocardiopsidaceae</taxon>
        <taxon>Streptomonospora</taxon>
    </lineage>
</organism>
<dbReference type="PANTHER" id="PTHR30477:SF0">
    <property type="entry name" value="METAL TRANSPORT SYSTEM MEMBRANE PROTEIN TM_0125-RELATED"/>
    <property type="match status" value="1"/>
</dbReference>
<dbReference type="InterPro" id="IPR001626">
    <property type="entry name" value="ABC_TroCD"/>
</dbReference>
<evidence type="ECO:0000256" key="5">
    <source>
        <dbReference type="ARBA" id="ARBA00023136"/>
    </source>
</evidence>
<evidence type="ECO:0000256" key="7">
    <source>
        <dbReference type="SAM" id="Phobius"/>
    </source>
</evidence>
<keyword evidence="3 6" id="KW-0812">Transmembrane</keyword>
<comment type="similarity">
    <text evidence="2 6">Belongs to the ABC-3 integral membrane protein family.</text>
</comment>
<dbReference type="RefSeq" id="WP_217782915.1">
    <property type="nucleotide sequence ID" value="NZ_JACCFO010000001.1"/>
</dbReference>
<feature type="transmembrane region" description="Helical" evidence="7">
    <location>
        <begin position="92"/>
        <end position="112"/>
    </location>
</feature>
<keyword evidence="4 7" id="KW-1133">Transmembrane helix</keyword>